<dbReference type="Proteomes" id="UP000095286">
    <property type="component" value="Unplaced"/>
</dbReference>
<evidence type="ECO:0000313" key="1">
    <source>
        <dbReference type="Proteomes" id="UP000095286"/>
    </source>
</evidence>
<evidence type="ECO:0000313" key="2">
    <source>
        <dbReference type="WBParaSite" id="RSKR_0000974400.1"/>
    </source>
</evidence>
<proteinExistence type="predicted"/>
<accession>A0AC35UBP5</accession>
<protein>
    <submittedName>
        <fullName evidence="2">Uncharacterized protein</fullName>
    </submittedName>
</protein>
<organism evidence="1 2">
    <name type="scientific">Rhabditophanes sp. KR3021</name>
    <dbReference type="NCBI Taxonomy" id="114890"/>
    <lineage>
        <taxon>Eukaryota</taxon>
        <taxon>Metazoa</taxon>
        <taxon>Ecdysozoa</taxon>
        <taxon>Nematoda</taxon>
        <taxon>Chromadorea</taxon>
        <taxon>Rhabditida</taxon>
        <taxon>Tylenchina</taxon>
        <taxon>Panagrolaimomorpha</taxon>
        <taxon>Strongyloidoidea</taxon>
        <taxon>Alloionematidae</taxon>
        <taxon>Rhabditophanes</taxon>
    </lineage>
</organism>
<name>A0AC35UBP5_9BILA</name>
<sequence length="99" mass="10945">MRVRGTVFDDGGSKEDLGSENVEWKEAKVDGYGKDEYNVVIPDMSETGEAVERNPVVGDLKENTVKGGGNCLEVFLEKSFATIMRYSKLVPIIIYSPLL</sequence>
<reference evidence="2" key="1">
    <citation type="submission" date="2016-11" db="UniProtKB">
        <authorList>
            <consortium name="WormBaseParasite"/>
        </authorList>
    </citation>
    <scope>IDENTIFICATION</scope>
    <source>
        <strain evidence="2">KR3021</strain>
    </source>
</reference>
<dbReference type="WBParaSite" id="RSKR_0000974400.1">
    <property type="protein sequence ID" value="RSKR_0000974400.1"/>
    <property type="gene ID" value="RSKR_0000974400"/>
</dbReference>